<dbReference type="InterPro" id="IPR005742">
    <property type="entry name" value="TopoIV_A_Gneg"/>
</dbReference>
<evidence type="ECO:0000256" key="6">
    <source>
        <dbReference type="ARBA" id="ARBA00023136"/>
    </source>
</evidence>
<dbReference type="NCBIfam" id="TIGR01062">
    <property type="entry name" value="parC_Gneg"/>
    <property type="match status" value="1"/>
</dbReference>
<comment type="catalytic activity">
    <reaction evidence="1">
        <text>ATP-dependent breakage, passage and rejoining of double-stranded DNA.</text>
        <dbReference type="EC" id="5.6.2.2"/>
    </reaction>
</comment>
<evidence type="ECO:0000256" key="7">
    <source>
        <dbReference type="ARBA" id="ARBA00023235"/>
    </source>
</evidence>
<dbReference type="Pfam" id="PF00521">
    <property type="entry name" value="DNA_topoisoIV"/>
    <property type="match status" value="1"/>
</dbReference>
<dbReference type="PANTHER" id="PTHR43493">
    <property type="entry name" value="DNA GYRASE/TOPOISOMERASE SUBUNIT A"/>
    <property type="match status" value="1"/>
</dbReference>
<evidence type="ECO:0000313" key="9">
    <source>
        <dbReference type="EMBL" id="SVA68330.1"/>
    </source>
</evidence>
<dbReference type="Gene3D" id="3.90.199.10">
    <property type="entry name" value="Topoisomerase II, domain 5"/>
    <property type="match status" value="1"/>
</dbReference>
<feature type="domain" description="Topo IIA-type catalytic" evidence="8">
    <location>
        <begin position="32"/>
        <end position="496"/>
    </location>
</feature>
<dbReference type="InterPro" id="IPR002205">
    <property type="entry name" value="Topo_IIA_dom_A"/>
</dbReference>
<dbReference type="PANTHER" id="PTHR43493:SF1">
    <property type="entry name" value="DNA TOPOISOMERASE 4 SUBUNIT A"/>
    <property type="match status" value="1"/>
</dbReference>
<dbReference type="InterPro" id="IPR050220">
    <property type="entry name" value="Type_II_DNA_Topoisomerases"/>
</dbReference>
<dbReference type="PROSITE" id="PS52040">
    <property type="entry name" value="TOPO_IIA"/>
    <property type="match status" value="1"/>
</dbReference>
<dbReference type="Gene3D" id="1.10.268.10">
    <property type="entry name" value="Topoisomerase, domain 3"/>
    <property type="match status" value="1"/>
</dbReference>
<gene>
    <name evidence="9" type="ORF">METZ01_LOCUS121184</name>
</gene>
<name>A0A381XUL8_9ZZZZ</name>
<dbReference type="Gene3D" id="3.30.1360.40">
    <property type="match status" value="1"/>
</dbReference>
<dbReference type="GO" id="GO:0003677">
    <property type="term" value="F:DNA binding"/>
    <property type="evidence" value="ECO:0007669"/>
    <property type="project" value="UniProtKB-KW"/>
</dbReference>
<dbReference type="GO" id="GO:0005737">
    <property type="term" value="C:cytoplasm"/>
    <property type="evidence" value="ECO:0007669"/>
    <property type="project" value="TreeGrafter"/>
</dbReference>
<dbReference type="GO" id="GO:0005694">
    <property type="term" value="C:chromosome"/>
    <property type="evidence" value="ECO:0007669"/>
    <property type="project" value="InterPro"/>
</dbReference>
<dbReference type="InterPro" id="IPR035516">
    <property type="entry name" value="Gyrase/topoIV_suA_C"/>
</dbReference>
<proteinExistence type="inferred from homology"/>
<sequence length="746" mass="83625">MRQTGLEKQSVGEYTERAYLDYSMYVILDRALPFIGDGLKPVQRRIIFAMSELGLKSTAKFKKSARTVGDVLGKFHPHGDSACYEAMVLMAQPFSYRYPFIDGQGNWGAPDDPKSFAAMRYTESKLSPYADLLLSEINQGTISWTDNFDGTIKEPEELPAQAPNLLLNGTSGIAVGMATDIPPHNITEVVTASILLLEKPSTDLESLMKILPAPDYPTSANIISSSDDLFQMYETGNGSVKMRASYIKEDGDIIIEALPYQTSGAKIVVQIASQMRDKKLPLVDDIRDESDHENPTRIVIVPRSNRVDCEQLMLHLFATTDLEKNYRVNMNVIGLDGKPQVKPLIPLIKEWLQFRMQVVVNRLQHRLNKILERLHILEGLLVAYLNIDEVIAIIRAQEKPKPVLIKRFKLSEIQAEAILELKLRHLAKLEEIKIKGEEQSLGKEREKIELLLSSERRLKTFIKKELKVILEEFGDKRRCKIISNVESAQAFNDNDMLPAENVTVVLSKMGWIKAAKGHEIDPATLNYKSGDAYLTSARGRSNKMAFFVDSSGRSYTLLANSLPSARGQGEPLTGRLTPPIGAQFIDVVMGDDEQAIVLASDAGYGFISNLGNLKSKTKSGKNAITLPNQSNVMRVVLVNEIEKQFVAVATNRGRLLIFPISELPVLSKGKGNKLIQIPTKDLNSRKEIVTGLCALRETQKLRVYYGKRKTLYKPEDWIHFIGHRARRGKELRPGYVTNILFIEAED</sequence>
<dbReference type="NCBIfam" id="NF004044">
    <property type="entry name" value="PRK05561.1"/>
    <property type="match status" value="1"/>
</dbReference>
<keyword evidence="6" id="KW-0472">Membrane</keyword>
<keyword evidence="3" id="KW-1003">Cell membrane</keyword>
<evidence type="ECO:0000256" key="2">
    <source>
        <dbReference type="ARBA" id="ARBA00012895"/>
    </source>
</evidence>
<dbReference type="EMBL" id="UINC01016407">
    <property type="protein sequence ID" value="SVA68330.1"/>
    <property type="molecule type" value="Genomic_DNA"/>
</dbReference>
<dbReference type="InterPro" id="IPR013758">
    <property type="entry name" value="Topo_IIA_A/C_ab"/>
</dbReference>
<organism evidence="9">
    <name type="scientific">marine metagenome</name>
    <dbReference type="NCBI Taxonomy" id="408172"/>
    <lineage>
        <taxon>unclassified sequences</taxon>
        <taxon>metagenomes</taxon>
        <taxon>ecological metagenomes</taxon>
    </lineage>
</organism>
<evidence type="ECO:0000256" key="5">
    <source>
        <dbReference type="ARBA" id="ARBA00023125"/>
    </source>
</evidence>
<dbReference type="EC" id="5.6.2.2" evidence="2"/>
<reference evidence="9" key="1">
    <citation type="submission" date="2018-05" db="EMBL/GenBank/DDBJ databases">
        <authorList>
            <person name="Lanie J.A."/>
            <person name="Ng W.-L."/>
            <person name="Kazmierczak K.M."/>
            <person name="Andrzejewski T.M."/>
            <person name="Davidsen T.M."/>
            <person name="Wayne K.J."/>
            <person name="Tettelin H."/>
            <person name="Glass J.I."/>
            <person name="Rusch D."/>
            <person name="Podicherti R."/>
            <person name="Tsui H.-C.T."/>
            <person name="Winkler M.E."/>
        </authorList>
    </citation>
    <scope>NUCLEOTIDE SEQUENCE</scope>
</reference>
<keyword evidence="7" id="KW-0413">Isomerase</keyword>
<dbReference type="GO" id="GO:0003918">
    <property type="term" value="F:DNA topoisomerase type II (double strand cut, ATP-hydrolyzing) activity"/>
    <property type="evidence" value="ECO:0007669"/>
    <property type="project" value="UniProtKB-EC"/>
</dbReference>
<evidence type="ECO:0000256" key="1">
    <source>
        <dbReference type="ARBA" id="ARBA00000185"/>
    </source>
</evidence>
<dbReference type="FunFam" id="1.10.268.10:FF:000001">
    <property type="entry name" value="DNA gyrase subunit A"/>
    <property type="match status" value="1"/>
</dbReference>
<dbReference type="CDD" id="cd00187">
    <property type="entry name" value="TOP4c"/>
    <property type="match status" value="1"/>
</dbReference>
<evidence type="ECO:0000259" key="8">
    <source>
        <dbReference type="PROSITE" id="PS52040"/>
    </source>
</evidence>
<dbReference type="Pfam" id="PF03989">
    <property type="entry name" value="DNA_gyraseA_C"/>
    <property type="match status" value="2"/>
</dbReference>
<dbReference type="SUPFAM" id="SSF56719">
    <property type="entry name" value="Type II DNA topoisomerase"/>
    <property type="match status" value="1"/>
</dbReference>
<dbReference type="GO" id="GO:0007059">
    <property type="term" value="P:chromosome segregation"/>
    <property type="evidence" value="ECO:0007669"/>
    <property type="project" value="TreeGrafter"/>
</dbReference>
<dbReference type="GO" id="GO:0009330">
    <property type="term" value="C:DNA topoisomerase type II (double strand cut, ATP-hydrolyzing) complex"/>
    <property type="evidence" value="ECO:0007669"/>
    <property type="project" value="TreeGrafter"/>
</dbReference>
<dbReference type="SUPFAM" id="SSF101904">
    <property type="entry name" value="GyrA/ParC C-terminal domain-like"/>
    <property type="match status" value="1"/>
</dbReference>
<evidence type="ECO:0000256" key="3">
    <source>
        <dbReference type="ARBA" id="ARBA00022475"/>
    </source>
</evidence>
<dbReference type="GO" id="GO:0006265">
    <property type="term" value="P:DNA topological change"/>
    <property type="evidence" value="ECO:0007669"/>
    <property type="project" value="InterPro"/>
</dbReference>
<dbReference type="GO" id="GO:0005524">
    <property type="term" value="F:ATP binding"/>
    <property type="evidence" value="ECO:0007669"/>
    <property type="project" value="InterPro"/>
</dbReference>
<keyword evidence="5" id="KW-0238">DNA-binding</keyword>
<dbReference type="InterPro" id="IPR013760">
    <property type="entry name" value="Topo_IIA-like_dom_sf"/>
</dbReference>
<dbReference type="HAMAP" id="MF_00936">
    <property type="entry name" value="ParC_type1"/>
    <property type="match status" value="1"/>
</dbReference>
<evidence type="ECO:0000256" key="4">
    <source>
        <dbReference type="ARBA" id="ARBA00023029"/>
    </source>
</evidence>
<dbReference type="SMART" id="SM00434">
    <property type="entry name" value="TOP4c"/>
    <property type="match status" value="1"/>
</dbReference>
<dbReference type="Gene3D" id="2.120.10.90">
    <property type="entry name" value="DNA gyrase/topoisomerase IV, subunit A, C-terminal"/>
    <property type="match status" value="1"/>
</dbReference>
<accession>A0A381XUL8</accession>
<protein>
    <recommendedName>
        <fullName evidence="2">DNA topoisomerase (ATP-hydrolyzing)</fullName>
        <ecNumber evidence="2">5.6.2.2</ecNumber>
    </recommendedName>
</protein>
<dbReference type="AlphaFoldDB" id="A0A381XUL8"/>
<dbReference type="InterPro" id="IPR013757">
    <property type="entry name" value="Topo_IIA_A_a_sf"/>
</dbReference>
<dbReference type="InterPro" id="IPR006691">
    <property type="entry name" value="GyrA/parC_rep"/>
</dbReference>
<keyword evidence="4" id="KW-0799">Topoisomerase</keyword>